<dbReference type="OrthoDB" id="418757at2759"/>
<organism evidence="1 2">
    <name type="scientific">Mucuna pruriens</name>
    <name type="common">Velvet bean</name>
    <name type="synonym">Dolichos pruriens</name>
    <dbReference type="NCBI Taxonomy" id="157652"/>
    <lineage>
        <taxon>Eukaryota</taxon>
        <taxon>Viridiplantae</taxon>
        <taxon>Streptophyta</taxon>
        <taxon>Embryophyta</taxon>
        <taxon>Tracheophyta</taxon>
        <taxon>Spermatophyta</taxon>
        <taxon>Magnoliopsida</taxon>
        <taxon>eudicotyledons</taxon>
        <taxon>Gunneridae</taxon>
        <taxon>Pentapetalae</taxon>
        <taxon>rosids</taxon>
        <taxon>fabids</taxon>
        <taxon>Fabales</taxon>
        <taxon>Fabaceae</taxon>
        <taxon>Papilionoideae</taxon>
        <taxon>50 kb inversion clade</taxon>
        <taxon>NPAAA clade</taxon>
        <taxon>indigoferoid/millettioid clade</taxon>
        <taxon>Phaseoleae</taxon>
        <taxon>Mucuna</taxon>
    </lineage>
</organism>
<proteinExistence type="predicted"/>
<comment type="caution">
    <text evidence="1">The sequence shown here is derived from an EMBL/GenBank/DDBJ whole genome shotgun (WGS) entry which is preliminary data.</text>
</comment>
<dbReference type="AlphaFoldDB" id="A0A371I9Q6"/>
<gene>
    <name evidence="1" type="ORF">CR513_03517</name>
</gene>
<keyword evidence="2" id="KW-1185">Reference proteome</keyword>
<reference evidence="1" key="1">
    <citation type="submission" date="2018-05" db="EMBL/GenBank/DDBJ databases">
        <title>Draft genome of Mucuna pruriens seed.</title>
        <authorList>
            <person name="Nnadi N.E."/>
            <person name="Vos R."/>
            <person name="Hasami M.H."/>
            <person name="Devisetty U.K."/>
            <person name="Aguiy J.C."/>
        </authorList>
    </citation>
    <scope>NUCLEOTIDE SEQUENCE [LARGE SCALE GENOMIC DNA]</scope>
    <source>
        <strain evidence="1">JCA_2017</strain>
    </source>
</reference>
<evidence type="ECO:0000313" key="1">
    <source>
        <dbReference type="EMBL" id="RDY11769.1"/>
    </source>
</evidence>
<name>A0A371I9Q6_MUCPR</name>
<accession>A0A371I9Q6</accession>
<dbReference type="EMBL" id="QJKJ01000584">
    <property type="protein sequence ID" value="RDY11769.1"/>
    <property type="molecule type" value="Genomic_DNA"/>
</dbReference>
<evidence type="ECO:0000313" key="2">
    <source>
        <dbReference type="Proteomes" id="UP000257109"/>
    </source>
</evidence>
<sequence>MPYYFYPIRVISELSILKGVLLAIIMKGNTNRVVSLNDTNYHLWKGRMKDLLFVKKMHLPIMFIITLQVRYMLGLCGRRLNLYMPKSFKEDTSLSDHLNEFEGIID</sequence>
<protein>
    <submittedName>
        <fullName evidence="1">Uncharacterized protein</fullName>
    </submittedName>
</protein>
<feature type="non-terminal residue" evidence="1">
    <location>
        <position position="1"/>
    </location>
</feature>
<dbReference type="Proteomes" id="UP000257109">
    <property type="component" value="Unassembled WGS sequence"/>
</dbReference>